<dbReference type="AlphaFoldDB" id="A0A819YZ58"/>
<dbReference type="Proteomes" id="UP000663823">
    <property type="component" value="Unassembled WGS sequence"/>
</dbReference>
<comment type="caution">
    <text evidence="2">The sequence shown here is derived from an EMBL/GenBank/DDBJ whole genome shotgun (WGS) entry which is preliminary data.</text>
</comment>
<reference evidence="2" key="1">
    <citation type="submission" date="2021-02" db="EMBL/GenBank/DDBJ databases">
        <authorList>
            <person name="Nowell W R."/>
        </authorList>
    </citation>
    <scope>NUCLEOTIDE SEQUENCE</scope>
</reference>
<feature type="compositionally biased region" description="Basic and acidic residues" evidence="1">
    <location>
        <begin position="103"/>
        <end position="118"/>
    </location>
</feature>
<feature type="region of interest" description="Disordered" evidence="1">
    <location>
        <begin position="90"/>
        <end position="132"/>
    </location>
</feature>
<evidence type="ECO:0000313" key="2">
    <source>
        <dbReference type="EMBL" id="CAF4155872.1"/>
    </source>
</evidence>
<protein>
    <submittedName>
        <fullName evidence="2">Uncharacterized protein</fullName>
    </submittedName>
</protein>
<evidence type="ECO:0000256" key="1">
    <source>
        <dbReference type="SAM" id="MobiDB-lite"/>
    </source>
</evidence>
<name>A0A819YZ58_9BILA</name>
<gene>
    <name evidence="2" type="ORF">OTI717_LOCUS36466</name>
</gene>
<evidence type="ECO:0000313" key="3">
    <source>
        <dbReference type="Proteomes" id="UP000663823"/>
    </source>
</evidence>
<dbReference type="EMBL" id="CAJOAX010015528">
    <property type="protein sequence ID" value="CAF4155872.1"/>
    <property type="molecule type" value="Genomic_DNA"/>
</dbReference>
<organism evidence="2 3">
    <name type="scientific">Rotaria sordida</name>
    <dbReference type="NCBI Taxonomy" id="392033"/>
    <lineage>
        <taxon>Eukaryota</taxon>
        <taxon>Metazoa</taxon>
        <taxon>Spiralia</taxon>
        <taxon>Gnathifera</taxon>
        <taxon>Rotifera</taxon>
        <taxon>Eurotatoria</taxon>
        <taxon>Bdelloidea</taxon>
        <taxon>Philodinida</taxon>
        <taxon>Philodinidae</taxon>
        <taxon>Rotaria</taxon>
    </lineage>
</organism>
<proteinExistence type="predicted"/>
<accession>A0A819YZ58</accession>
<sequence>MQETHEEDPEFVRQRRAAIDNLLTGRISKKQRIAKRKVINGTNVAKFFELESQPMPEKRPKIASDSSLSMSIINELINIATSTEAIKGNVRLPKSKKKSIAPKRPDNDNQSKRGDGSRFKRQRRERTDDECKKTHPIEDIISTYELDKLSPEERFRVRHEAIHVEMKPHALLGNLLDWVRYLVAWQPLILMIVQGVNYILGLE</sequence>